<evidence type="ECO:0000313" key="3">
    <source>
        <dbReference type="EMBL" id="RBQ19469.1"/>
    </source>
</evidence>
<comment type="caution">
    <text evidence="3">The sequence shown here is derived from an EMBL/GenBank/DDBJ whole genome shotgun (WGS) entry which is preliminary data.</text>
</comment>
<dbReference type="AlphaFoldDB" id="A0A366M1G2"/>
<dbReference type="EMBL" id="QMEY01000005">
    <property type="protein sequence ID" value="RBQ19469.1"/>
    <property type="molecule type" value="Genomic_DNA"/>
</dbReference>
<organism evidence="3 4">
    <name type="scientific">Spongiactinospora rosea</name>
    <dbReference type="NCBI Taxonomy" id="2248750"/>
    <lineage>
        <taxon>Bacteria</taxon>
        <taxon>Bacillati</taxon>
        <taxon>Actinomycetota</taxon>
        <taxon>Actinomycetes</taxon>
        <taxon>Streptosporangiales</taxon>
        <taxon>Streptosporangiaceae</taxon>
        <taxon>Spongiactinospora</taxon>
    </lineage>
</organism>
<dbReference type="OrthoDB" id="148799at2"/>
<keyword evidence="4" id="KW-1185">Reference proteome</keyword>
<feature type="region of interest" description="Disordered" evidence="1">
    <location>
        <begin position="282"/>
        <end position="305"/>
    </location>
</feature>
<sequence length="305" mass="33340">MLDLFTRQSRYSDPGPYAALLDGLPADPVELSAVVRNVLVHYRASGLSFVPGRLAEIDGRWLDRILAADQSRNPGPLTVPRAPEDRVAGCCRDFTLLMVAALRHQGVPARSRVGLASYLMPGWNCDHVVAEYWDGERWVLLDAQLEPAADRPFDPADVPRGLGPGEEWRFMTAARAWTAFRAGELDADTCGVDPSLPMSGEWFLRDQVVHELAHRRGDELLLWDAWGMTGPDMPGGPEPIDEVAALLLAAEAGDTAAEPELARRYSADAGLRPGRQVICLSPTGRHADIDLDRRTSTPRPPSPAP</sequence>
<reference evidence="3 4" key="1">
    <citation type="submission" date="2018-06" db="EMBL/GenBank/DDBJ databases">
        <title>Sphaerisporangium craniellae sp. nov., isolated from a marine sponge in the South China Sea.</title>
        <authorList>
            <person name="Li L."/>
        </authorList>
    </citation>
    <scope>NUCLEOTIDE SEQUENCE [LARGE SCALE GENOMIC DNA]</scope>
    <source>
        <strain evidence="3 4">LHW63015</strain>
    </source>
</reference>
<dbReference type="Gene3D" id="3.10.620.30">
    <property type="match status" value="1"/>
</dbReference>
<proteinExistence type="predicted"/>
<protein>
    <submittedName>
        <fullName evidence="3">Transglutaminase domain-containing protein</fullName>
    </submittedName>
</protein>
<dbReference type="SUPFAM" id="SSF54001">
    <property type="entry name" value="Cysteine proteinases"/>
    <property type="match status" value="1"/>
</dbReference>
<name>A0A366M1G2_9ACTN</name>
<evidence type="ECO:0000313" key="4">
    <source>
        <dbReference type="Proteomes" id="UP000253303"/>
    </source>
</evidence>
<gene>
    <name evidence="3" type="ORF">DP939_15285</name>
</gene>
<dbReference type="RefSeq" id="WP_113981530.1">
    <property type="nucleotide sequence ID" value="NZ_QMEY01000005.1"/>
</dbReference>
<accession>A0A366M1G2</accession>
<dbReference type="Pfam" id="PF01841">
    <property type="entry name" value="Transglut_core"/>
    <property type="match status" value="1"/>
</dbReference>
<feature type="compositionally biased region" description="Basic and acidic residues" evidence="1">
    <location>
        <begin position="285"/>
        <end position="295"/>
    </location>
</feature>
<dbReference type="InterPro" id="IPR002931">
    <property type="entry name" value="Transglutaminase-like"/>
</dbReference>
<dbReference type="Proteomes" id="UP000253303">
    <property type="component" value="Unassembled WGS sequence"/>
</dbReference>
<dbReference type="InterPro" id="IPR038765">
    <property type="entry name" value="Papain-like_cys_pep_sf"/>
</dbReference>
<evidence type="ECO:0000259" key="2">
    <source>
        <dbReference type="Pfam" id="PF01841"/>
    </source>
</evidence>
<feature type="domain" description="Transglutaminase-like" evidence="2">
    <location>
        <begin position="71"/>
        <end position="143"/>
    </location>
</feature>
<evidence type="ECO:0000256" key="1">
    <source>
        <dbReference type="SAM" id="MobiDB-lite"/>
    </source>
</evidence>